<comment type="caution">
    <text evidence="2">The sequence shown here is derived from an EMBL/GenBank/DDBJ whole genome shotgun (WGS) entry which is preliminary data.</text>
</comment>
<gene>
    <name evidence="2" type="ORF">L596_010921</name>
</gene>
<sequence length="87" mass="10178">MLLTGSSWVYSMLMLIVVTFLLLSMGQADSEPSRFNRQDRDYRPLQFGKREGFRPLQFGKRGDYRPLQFGKRASDAMPTLYAYPEYL</sequence>
<dbReference type="AlphaFoldDB" id="A0A4U5PKT6"/>
<evidence type="ECO:0000256" key="1">
    <source>
        <dbReference type="SAM" id="SignalP"/>
    </source>
</evidence>
<proteinExistence type="predicted"/>
<dbReference type="Proteomes" id="UP000298663">
    <property type="component" value="Unassembled WGS sequence"/>
</dbReference>
<keyword evidence="1" id="KW-0732">Signal</keyword>
<dbReference type="STRING" id="34508.A0A4U5PKT6"/>
<feature type="signal peptide" evidence="1">
    <location>
        <begin position="1"/>
        <end position="28"/>
    </location>
</feature>
<evidence type="ECO:0000313" key="3">
    <source>
        <dbReference type="Proteomes" id="UP000298663"/>
    </source>
</evidence>
<reference evidence="2 3" key="2">
    <citation type="journal article" date="2019" name="G3 (Bethesda)">
        <title>Hybrid Assembly of the Genome of the Entomopathogenic Nematode Steinernema carpocapsae Identifies the X-Chromosome.</title>
        <authorList>
            <person name="Serra L."/>
            <person name="Macchietto M."/>
            <person name="Macias-Munoz A."/>
            <person name="McGill C.J."/>
            <person name="Rodriguez I.M."/>
            <person name="Rodriguez B."/>
            <person name="Murad R."/>
            <person name="Mortazavi A."/>
        </authorList>
    </citation>
    <scope>NUCLEOTIDE SEQUENCE [LARGE SCALE GENOMIC DNA]</scope>
    <source>
        <strain evidence="2 3">ALL</strain>
    </source>
</reference>
<organism evidence="2 3">
    <name type="scientific">Steinernema carpocapsae</name>
    <name type="common">Entomopathogenic nematode</name>
    <dbReference type="NCBI Taxonomy" id="34508"/>
    <lineage>
        <taxon>Eukaryota</taxon>
        <taxon>Metazoa</taxon>
        <taxon>Ecdysozoa</taxon>
        <taxon>Nematoda</taxon>
        <taxon>Chromadorea</taxon>
        <taxon>Rhabditida</taxon>
        <taxon>Tylenchina</taxon>
        <taxon>Panagrolaimomorpha</taxon>
        <taxon>Strongyloidoidea</taxon>
        <taxon>Steinernematidae</taxon>
        <taxon>Steinernema</taxon>
    </lineage>
</organism>
<feature type="chain" id="PRO_5020977686" evidence="1">
    <location>
        <begin position="29"/>
        <end position="87"/>
    </location>
</feature>
<reference evidence="2 3" key="1">
    <citation type="journal article" date="2015" name="Genome Biol.">
        <title>Comparative genomics of Steinernema reveals deeply conserved gene regulatory networks.</title>
        <authorList>
            <person name="Dillman A.R."/>
            <person name="Macchietto M."/>
            <person name="Porter C.F."/>
            <person name="Rogers A."/>
            <person name="Williams B."/>
            <person name="Antoshechkin I."/>
            <person name="Lee M.M."/>
            <person name="Goodwin Z."/>
            <person name="Lu X."/>
            <person name="Lewis E.E."/>
            <person name="Goodrich-Blair H."/>
            <person name="Stock S.P."/>
            <person name="Adams B.J."/>
            <person name="Sternberg P.W."/>
            <person name="Mortazavi A."/>
        </authorList>
    </citation>
    <scope>NUCLEOTIDE SEQUENCE [LARGE SCALE GENOMIC DNA]</scope>
    <source>
        <strain evidence="2 3">ALL</strain>
    </source>
</reference>
<dbReference type="EMBL" id="AZBU02000002">
    <property type="protein sequence ID" value="TKR96986.1"/>
    <property type="molecule type" value="Genomic_DNA"/>
</dbReference>
<dbReference type="OrthoDB" id="5858610at2759"/>
<evidence type="ECO:0000313" key="2">
    <source>
        <dbReference type="EMBL" id="TKR96986.1"/>
    </source>
</evidence>
<protein>
    <submittedName>
        <fullName evidence="2">Uncharacterized protein</fullName>
    </submittedName>
</protein>
<accession>A0A4U5PKT6</accession>
<name>A0A4U5PKT6_STECR</name>
<keyword evidence="3" id="KW-1185">Reference proteome</keyword>